<keyword evidence="2" id="KW-0808">Transferase</keyword>
<feature type="compositionally biased region" description="Polar residues" evidence="1">
    <location>
        <begin position="51"/>
        <end position="61"/>
    </location>
</feature>
<keyword evidence="3" id="KW-1185">Reference proteome</keyword>
<name>A0A0L7KWZ4_OPEBR</name>
<protein>
    <submittedName>
        <fullName evidence="2">Putative reverse transcriptase-7</fullName>
    </submittedName>
</protein>
<dbReference type="Proteomes" id="UP000037510">
    <property type="component" value="Unassembled WGS sequence"/>
</dbReference>
<sequence length="254" mass="29056">MGNKQKKVFYGTIPRNRVSRNSLEQFVNAKHPHGHRVQQQDDFHSKRLSDDSGQYTQTGRNTFDKPVTADAFDLQADIDLQHQPLSQLSTRSSQQHSERYKTILVHKSVLSSFCQPDLETKLSAHVLVRQALKGIANKCAHKNKTKPSIWNPQVVIQWFLRSEPNLSSVFEVSRRCATLLLLASGRRVHDLTLLSIKEGECVIDEGIITFWPLYGSKTDSINHRQSGWQFLSGDDQNIDPVFWIKKLLEVSQPR</sequence>
<feature type="non-terminal residue" evidence="2">
    <location>
        <position position="254"/>
    </location>
</feature>
<feature type="compositionally biased region" description="Basic and acidic residues" evidence="1">
    <location>
        <begin position="38"/>
        <end position="50"/>
    </location>
</feature>
<comment type="caution">
    <text evidence="2">The sequence shown here is derived from an EMBL/GenBank/DDBJ whole genome shotgun (WGS) entry which is preliminary data.</text>
</comment>
<gene>
    <name evidence="2" type="ORF">OBRU01_15472</name>
</gene>
<dbReference type="AlphaFoldDB" id="A0A0L7KWZ4"/>
<dbReference type="EMBL" id="JTDY01004776">
    <property type="protein sequence ID" value="KOB67778.1"/>
    <property type="molecule type" value="Genomic_DNA"/>
</dbReference>
<evidence type="ECO:0000313" key="2">
    <source>
        <dbReference type="EMBL" id="KOB67778.1"/>
    </source>
</evidence>
<evidence type="ECO:0000313" key="3">
    <source>
        <dbReference type="Proteomes" id="UP000037510"/>
    </source>
</evidence>
<keyword evidence="2" id="KW-0695">RNA-directed DNA polymerase</keyword>
<evidence type="ECO:0000256" key="1">
    <source>
        <dbReference type="SAM" id="MobiDB-lite"/>
    </source>
</evidence>
<feature type="region of interest" description="Disordered" evidence="1">
    <location>
        <begin position="30"/>
        <end position="64"/>
    </location>
</feature>
<keyword evidence="2" id="KW-0548">Nucleotidyltransferase</keyword>
<accession>A0A0L7KWZ4</accession>
<reference evidence="2 3" key="1">
    <citation type="journal article" date="2015" name="Genome Biol. Evol.">
        <title>The genome of winter moth (Operophtera brumata) provides a genomic perspective on sexual dimorphism and phenology.</title>
        <authorList>
            <person name="Derks M.F."/>
            <person name="Smit S."/>
            <person name="Salis L."/>
            <person name="Schijlen E."/>
            <person name="Bossers A."/>
            <person name="Mateman C."/>
            <person name="Pijl A.S."/>
            <person name="de Ridder D."/>
            <person name="Groenen M.A."/>
            <person name="Visser M.E."/>
            <person name="Megens H.J."/>
        </authorList>
    </citation>
    <scope>NUCLEOTIDE SEQUENCE [LARGE SCALE GENOMIC DNA]</scope>
    <source>
        <strain evidence="2">WM2013NL</strain>
        <tissue evidence="2">Head and thorax</tissue>
    </source>
</reference>
<proteinExistence type="predicted"/>
<dbReference type="GO" id="GO:0003964">
    <property type="term" value="F:RNA-directed DNA polymerase activity"/>
    <property type="evidence" value="ECO:0007669"/>
    <property type="project" value="UniProtKB-KW"/>
</dbReference>
<organism evidence="2 3">
    <name type="scientific">Operophtera brumata</name>
    <name type="common">Winter moth</name>
    <name type="synonym">Phalaena brumata</name>
    <dbReference type="NCBI Taxonomy" id="104452"/>
    <lineage>
        <taxon>Eukaryota</taxon>
        <taxon>Metazoa</taxon>
        <taxon>Ecdysozoa</taxon>
        <taxon>Arthropoda</taxon>
        <taxon>Hexapoda</taxon>
        <taxon>Insecta</taxon>
        <taxon>Pterygota</taxon>
        <taxon>Neoptera</taxon>
        <taxon>Endopterygota</taxon>
        <taxon>Lepidoptera</taxon>
        <taxon>Glossata</taxon>
        <taxon>Ditrysia</taxon>
        <taxon>Geometroidea</taxon>
        <taxon>Geometridae</taxon>
        <taxon>Larentiinae</taxon>
        <taxon>Operophtera</taxon>
    </lineage>
</organism>